<comment type="caution">
    <text evidence="1">The sequence shown here is derived from an EMBL/GenBank/DDBJ whole genome shotgun (WGS) entry which is preliminary data.</text>
</comment>
<organism evidence="1 2">
    <name type="scientific">Oceanotoga teriensis</name>
    <dbReference type="NCBI Taxonomy" id="515440"/>
    <lineage>
        <taxon>Bacteria</taxon>
        <taxon>Thermotogati</taxon>
        <taxon>Thermotogota</taxon>
        <taxon>Thermotogae</taxon>
        <taxon>Petrotogales</taxon>
        <taxon>Petrotogaceae</taxon>
        <taxon>Oceanotoga</taxon>
    </lineage>
</organism>
<name>A0AA45C5Q1_9BACT</name>
<dbReference type="Proteomes" id="UP000245921">
    <property type="component" value="Unassembled WGS sequence"/>
</dbReference>
<accession>A0AA45C5Q1</accession>
<evidence type="ECO:0000313" key="1">
    <source>
        <dbReference type="EMBL" id="PWJ89623.1"/>
    </source>
</evidence>
<reference evidence="1 2" key="1">
    <citation type="submission" date="2018-05" db="EMBL/GenBank/DDBJ databases">
        <title>Genomic Encyclopedia of Type Strains, Phase IV (KMG-IV): sequencing the most valuable type-strain genomes for metagenomic binning, comparative biology and taxonomic classification.</title>
        <authorList>
            <person name="Goeker M."/>
        </authorList>
    </citation>
    <scope>NUCLEOTIDE SEQUENCE [LARGE SCALE GENOMIC DNA]</scope>
    <source>
        <strain evidence="1 2">DSM 24906</strain>
    </source>
</reference>
<keyword evidence="2" id="KW-1185">Reference proteome</keyword>
<sequence length="135" mass="14456">MKKSILIIMMVIISIFTFSATLRVNVVPPTLKNVNGDLLFVTDFKTAGIGAGAELPIISFAYDNDFVSTMGIGVGKYNKDMDIRFVLKAGTYSTKAFGTFGTDGISLGALVGVAGGYFKAGAWISPFKLFLGFEF</sequence>
<dbReference type="AlphaFoldDB" id="A0AA45C5Q1"/>
<dbReference type="RefSeq" id="WP_109605369.1">
    <property type="nucleotide sequence ID" value="NZ_JAMHJO010000013.1"/>
</dbReference>
<evidence type="ECO:0000313" key="2">
    <source>
        <dbReference type="Proteomes" id="UP000245921"/>
    </source>
</evidence>
<gene>
    <name evidence="1" type="ORF">C7380_11426</name>
</gene>
<proteinExistence type="predicted"/>
<protein>
    <submittedName>
        <fullName evidence="1">Uncharacterized protein</fullName>
    </submittedName>
</protein>
<dbReference type="EMBL" id="QGGI01000014">
    <property type="protein sequence ID" value="PWJ89623.1"/>
    <property type="molecule type" value="Genomic_DNA"/>
</dbReference>